<dbReference type="GO" id="GO:0036503">
    <property type="term" value="P:ERAD pathway"/>
    <property type="evidence" value="ECO:0007669"/>
    <property type="project" value="TreeGrafter"/>
</dbReference>
<dbReference type="OrthoDB" id="419317at2759"/>
<dbReference type="PANTHER" id="PTHR15204">
    <property type="entry name" value="LARGE PROLINE-RICH PROTEIN BAG6"/>
    <property type="match status" value="1"/>
</dbReference>
<keyword evidence="4" id="KW-1185">Reference proteome</keyword>
<evidence type="ECO:0000313" key="3">
    <source>
        <dbReference type="EMBL" id="GJJ79155.1"/>
    </source>
</evidence>
<feature type="compositionally biased region" description="Low complexity" evidence="1">
    <location>
        <begin position="578"/>
        <end position="614"/>
    </location>
</feature>
<comment type="caution">
    <text evidence="3">The sequence shown here is derived from an EMBL/GenBank/DDBJ whole genome shotgun (WGS) entry which is preliminary data.</text>
</comment>
<dbReference type="Pfam" id="PF00240">
    <property type="entry name" value="ubiquitin"/>
    <property type="match status" value="1"/>
</dbReference>
<dbReference type="Gene3D" id="3.10.20.90">
    <property type="entry name" value="Phosphatidylinositol 3-kinase Catalytic Subunit, Chain A, domain 1"/>
    <property type="match status" value="1"/>
</dbReference>
<feature type="region of interest" description="Disordered" evidence="1">
    <location>
        <begin position="84"/>
        <end position="111"/>
    </location>
</feature>
<dbReference type="InterPro" id="IPR019956">
    <property type="entry name" value="Ubiquitin_dom"/>
</dbReference>
<dbReference type="PROSITE" id="PS00299">
    <property type="entry name" value="UBIQUITIN_1"/>
    <property type="match status" value="1"/>
</dbReference>
<feature type="compositionally biased region" description="Low complexity" evidence="1">
    <location>
        <begin position="417"/>
        <end position="455"/>
    </location>
</feature>
<dbReference type="GO" id="GO:0031593">
    <property type="term" value="F:polyubiquitin modification-dependent protein binding"/>
    <property type="evidence" value="ECO:0007669"/>
    <property type="project" value="TreeGrafter"/>
</dbReference>
<accession>A0A9P3HLW0</accession>
<name>A0A9P3HLW0_9FUNG</name>
<feature type="compositionally biased region" description="Low complexity" evidence="1">
    <location>
        <begin position="929"/>
        <end position="986"/>
    </location>
</feature>
<gene>
    <name evidence="3" type="ORF">EMPS_11514</name>
</gene>
<feature type="region of interest" description="Disordered" evidence="1">
    <location>
        <begin position="860"/>
        <end position="912"/>
    </location>
</feature>
<feature type="region of interest" description="Disordered" evidence="1">
    <location>
        <begin position="479"/>
        <end position="533"/>
    </location>
</feature>
<feature type="region of interest" description="Disordered" evidence="1">
    <location>
        <begin position="928"/>
        <end position="986"/>
    </location>
</feature>
<feature type="region of interest" description="Disordered" evidence="1">
    <location>
        <begin position="417"/>
        <end position="465"/>
    </location>
</feature>
<evidence type="ECO:0000256" key="1">
    <source>
        <dbReference type="SAM" id="MobiDB-lite"/>
    </source>
</evidence>
<feature type="compositionally biased region" description="Low complexity" evidence="1">
    <location>
        <begin position="1083"/>
        <end position="1127"/>
    </location>
</feature>
<feature type="compositionally biased region" description="Low complexity" evidence="1">
    <location>
        <begin position="479"/>
        <end position="515"/>
    </location>
</feature>
<protein>
    <recommendedName>
        <fullName evidence="2">Ubiquitin-like domain-containing protein</fullName>
    </recommendedName>
</protein>
<reference evidence="3" key="1">
    <citation type="submission" date="2021-11" db="EMBL/GenBank/DDBJ databases">
        <authorList>
            <person name="Herlambang A."/>
            <person name="Guo Y."/>
            <person name="Takashima Y."/>
            <person name="Nishizawa T."/>
        </authorList>
    </citation>
    <scope>NUCLEOTIDE SEQUENCE</scope>
    <source>
        <strain evidence="3">E1425</strain>
    </source>
</reference>
<dbReference type="InterPro" id="IPR029071">
    <property type="entry name" value="Ubiquitin-like_domsf"/>
</dbReference>
<feature type="domain" description="Ubiquitin-like" evidence="2">
    <location>
        <begin position="14"/>
        <end position="89"/>
    </location>
</feature>
<dbReference type="EMBL" id="BQFW01000015">
    <property type="protein sequence ID" value="GJJ79155.1"/>
    <property type="molecule type" value="Genomic_DNA"/>
</dbReference>
<dbReference type="InterPro" id="IPR019954">
    <property type="entry name" value="Ubiquitin_CS"/>
</dbReference>
<feature type="compositionally biased region" description="Low complexity" evidence="1">
    <location>
        <begin position="545"/>
        <end position="570"/>
    </location>
</feature>
<feature type="region of interest" description="Disordered" evidence="1">
    <location>
        <begin position="545"/>
        <end position="614"/>
    </location>
</feature>
<evidence type="ECO:0000259" key="2">
    <source>
        <dbReference type="PROSITE" id="PS50053"/>
    </source>
</evidence>
<feature type="compositionally biased region" description="Polar residues" evidence="1">
    <location>
        <begin position="1033"/>
        <end position="1047"/>
    </location>
</feature>
<feature type="region of interest" description="Disordered" evidence="1">
    <location>
        <begin position="1083"/>
        <end position="1143"/>
    </location>
</feature>
<dbReference type="SMART" id="SM00213">
    <property type="entry name" value="UBQ"/>
    <property type="match status" value="1"/>
</dbReference>
<dbReference type="SUPFAM" id="SSF54236">
    <property type="entry name" value="Ubiquitin-like"/>
    <property type="match status" value="1"/>
</dbReference>
<dbReference type="AlphaFoldDB" id="A0A9P3HLW0"/>
<dbReference type="GO" id="GO:0071818">
    <property type="term" value="C:BAT3 complex"/>
    <property type="evidence" value="ECO:0007669"/>
    <property type="project" value="TreeGrafter"/>
</dbReference>
<dbReference type="PANTHER" id="PTHR15204:SF0">
    <property type="entry name" value="LARGE PROLINE-RICH PROTEIN BAG6"/>
    <property type="match status" value="1"/>
</dbReference>
<feature type="compositionally biased region" description="Basic and acidic residues" evidence="1">
    <location>
        <begin position="520"/>
        <end position="533"/>
    </location>
</feature>
<feature type="region of interest" description="Disordered" evidence="1">
    <location>
        <begin position="1030"/>
        <end position="1050"/>
    </location>
</feature>
<evidence type="ECO:0000313" key="4">
    <source>
        <dbReference type="Proteomes" id="UP000827284"/>
    </source>
</evidence>
<organism evidence="3 4">
    <name type="scientific">Entomortierella parvispora</name>
    <dbReference type="NCBI Taxonomy" id="205924"/>
    <lineage>
        <taxon>Eukaryota</taxon>
        <taxon>Fungi</taxon>
        <taxon>Fungi incertae sedis</taxon>
        <taxon>Mucoromycota</taxon>
        <taxon>Mortierellomycotina</taxon>
        <taxon>Mortierellomycetes</taxon>
        <taxon>Mortierellales</taxon>
        <taxon>Mortierellaceae</taxon>
        <taxon>Entomortierella</taxon>
    </lineage>
</organism>
<dbReference type="InterPro" id="IPR000626">
    <property type="entry name" value="Ubiquitin-like_dom"/>
</dbReference>
<sequence>MAEDNSPSPQDAPITLSVKTLESQTHAVSLPPSETVLQLKERLAAMLEVPSPRQRLIFRGRVLADDKALTEYSLQDGHTIHLVTRPADAPSNSQNDAPRTRSGPSTGGVRAPFQFEAGDYHLSIIGMDEIADPQRIMQAITGGLPMDMGGAPAVIHFGGDPEALRSLFSRGSANVSTTTPEVARRASGVRVMTSAAQSVPLGAGLPHLATIDAELTRALAQLRNVQTILAHPADRLDEVQLESLEVTGTEPSTRNDDGDSTAIARMGNMLTVLSNASQTMADHLQALSGQYTQDIGGPSDRVALQLESVRAARAMYRLASVQNTIFPMLANASFVGTSPETVAYRFQPAQRVDPPAVEIPLPPSTLANLLARAPAQVGGTVIPGFPFSTLARSGAGAPVGLIPSLMAHARAQAQAVNQARAQARAQTQTSGAASTGTSAADSTSSSTASSPIAGSGPIGHLILGPNGNLSYSRDIRASRPTTRPTQAATSASTSSRAAETTEANSAQEPSSTSSQSRRRERPDDFAEEDRSAARRRLQDWMGADSLAASSGGSVARSTPSSRPAVSRSPSNDTRRQQSSANNANDSVSNASSPSPSSPSLPASSSTNNGSAAASPAYNLGRIGVFISAILRMVDQPREDGSPRTLADVICNDPQENNTPLQDLVRDVAESLTVRETRSVVEGHPAPLRNIHPVLNSFIRNRALNGQQIMESNLEAVAIMFSHGIMNAVPVDEILETLTPPATIQISSEDIRRISIDVLREHFRRLIYLVVAAPAGRESSWPTFARDLILWMRDVVGAWRLGFYGLFQERDQAEAQRIATHVVGSAIHANGRRWVELSNRATNTLVNVLCANIVPRRRGEEQTGGLVGGAWPLMATAPRPPSNRSQTCMAPSLLGSTAPPAPLGPSTSSSSGSSSSSYGAFGVLFGGSSSGASSSGASTSTHPTSTTERVAAASRTTTTAAAPATTSQPNASGNGNSASNSESISETLSENLERMIRESVGPLPGVHNVSLDFNTMDDSMRRALRDSFYAGSRTAPSEPTRNSANGASAFTVPGLTREHLLNPGTMGEEMHRAVLDAFYSYRPPASSGSTTGSPATSTAAGASSATATATTATPATSTSSTSSTSPSSNNHRTRVEEVEDEEMS</sequence>
<dbReference type="GO" id="GO:0051787">
    <property type="term" value="F:misfolded protein binding"/>
    <property type="evidence" value="ECO:0007669"/>
    <property type="project" value="TreeGrafter"/>
</dbReference>
<proteinExistence type="predicted"/>
<dbReference type="PROSITE" id="PS50053">
    <property type="entry name" value="UBIQUITIN_2"/>
    <property type="match status" value="1"/>
</dbReference>
<feature type="compositionally biased region" description="Low complexity" evidence="1">
    <location>
        <begin position="889"/>
        <end position="912"/>
    </location>
</feature>
<dbReference type="PRINTS" id="PR00348">
    <property type="entry name" value="UBIQUITIN"/>
</dbReference>
<dbReference type="Proteomes" id="UP000827284">
    <property type="component" value="Unassembled WGS sequence"/>
</dbReference>
<reference evidence="3" key="2">
    <citation type="journal article" date="2022" name="Microbiol. Resour. Announc.">
        <title>Whole-Genome Sequence of Entomortierella parvispora E1425, a Mucoromycotan Fungus Associated with Burkholderiaceae-Related Endosymbiotic Bacteria.</title>
        <authorList>
            <person name="Herlambang A."/>
            <person name="Guo Y."/>
            <person name="Takashima Y."/>
            <person name="Narisawa K."/>
            <person name="Ohta H."/>
            <person name="Nishizawa T."/>
        </authorList>
    </citation>
    <scope>NUCLEOTIDE SEQUENCE</scope>
    <source>
        <strain evidence="3">E1425</strain>
    </source>
</reference>